<dbReference type="AlphaFoldDB" id="A0A392UNR6"/>
<feature type="non-terminal residue" evidence="1">
    <location>
        <position position="1"/>
    </location>
</feature>
<comment type="caution">
    <text evidence="1">The sequence shown here is derived from an EMBL/GenBank/DDBJ whole genome shotgun (WGS) entry which is preliminary data.</text>
</comment>
<protein>
    <submittedName>
        <fullName evidence="1">Uncharacterized protein</fullName>
    </submittedName>
</protein>
<accession>A0A392UNR6</accession>
<dbReference type="Proteomes" id="UP000265520">
    <property type="component" value="Unassembled WGS sequence"/>
</dbReference>
<reference evidence="1 2" key="1">
    <citation type="journal article" date="2018" name="Front. Plant Sci.">
        <title>Red Clover (Trifolium pratense) and Zigzag Clover (T. medium) - A Picture of Genomic Similarities and Differences.</title>
        <authorList>
            <person name="Dluhosova J."/>
            <person name="Istvanek J."/>
            <person name="Nedelnik J."/>
            <person name="Repkova J."/>
        </authorList>
    </citation>
    <scope>NUCLEOTIDE SEQUENCE [LARGE SCALE GENOMIC DNA]</scope>
    <source>
        <strain evidence="2">cv. 10/8</strain>
        <tissue evidence="1">Leaf</tissue>
    </source>
</reference>
<organism evidence="1 2">
    <name type="scientific">Trifolium medium</name>
    <dbReference type="NCBI Taxonomy" id="97028"/>
    <lineage>
        <taxon>Eukaryota</taxon>
        <taxon>Viridiplantae</taxon>
        <taxon>Streptophyta</taxon>
        <taxon>Embryophyta</taxon>
        <taxon>Tracheophyta</taxon>
        <taxon>Spermatophyta</taxon>
        <taxon>Magnoliopsida</taxon>
        <taxon>eudicotyledons</taxon>
        <taxon>Gunneridae</taxon>
        <taxon>Pentapetalae</taxon>
        <taxon>rosids</taxon>
        <taxon>fabids</taxon>
        <taxon>Fabales</taxon>
        <taxon>Fabaceae</taxon>
        <taxon>Papilionoideae</taxon>
        <taxon>50 kb inversion clade</taxon>
        <taxon>NPAAA clade</taxon>
        <taxon>Hologalegina</taxon>
        <taxon>IRL clade</taxon>
        <taxon>Trifolieae</taxon>
        <taxon>Trifolium</taxon>
    </lineage>
</organism>
<dbReference type="EMBL" id="LXQA010862755">
    <property type="protein sequence ID" value="MCI74528.1"/>
    <property type="molecule type" value="Genomic_DNA"/>
</dbReference>
<name>A0A392UNR6_9FABA</name>
<proteinExistence type="predicted"/>
<evidence type="ECO:0000313" key="1">
    <source>
        <dbReference type="EMBL" id="MCI74528.1"/>
    </source>
</evidence>
<sequence length="37" mass="4401">AWPRPFSWLNPKLWACVAKRARRQCSPVTLKLSDFDR</sequence>
<evidence type="ECO:0000313" key="2">
    <source>
        <dbReference type="Proteomes" id="UP000265520"/>
    </source>
</evidence>
<keyword evidence="2" id="KW-1185">Reference proteome</keyword>